<evidence type="ECO:0000313" key="2">
    <source>
        <dbReference type="Proteomes" id="UP000298264"/>
    </source>
</evidence>
<gene>
    <name evidence="1" type="ORF">EHS11_00170</name>
</gene>
<dbReference type="Pfam" id="PF09969">
    <property type="entry name" value="DUF2203"/>
    <property type="match status" value="1"/>
</dbReference>
<organism evidence="1 2">
    <name type="scientific">Leptospira ilyithenensis</name>
    <dbReference type="NCBI Taxonomy" id="2484901"/>
    <lineage>
        <taxon>Bacteria</taxon>
        <taxon>Pseudomonadati</taxon>
        <taxon>Spirochaetota</taxon>
        <taxon>Spirochaetia</taxon>
        <taxon>Leptospirales</taxon>
        <taxon>Leptospiraceae</taxon>
        <taxon>Leptospira</taxon>
    </lineage>
</organism>
<dbReference type="OrthoDB" id="9802910at2"/>
<sequence>MTKRIWNLAEAKEVLPLVREITRDYYIKSSKLADEIRNKVFPENVLEAKEDEISVLVQAWSNEILALDLDVKGLWLVDFDNGKGYYCWTWGEEDVLYEHGYNDGFRSRKLIEESKEEKNDSDQ</sequence>
<dbReference type="AlphaFoldDB" id="A0A4R9LTC6"/>
<evidence type="ECO:0000313" key="1">
    <source>
        <dbReference type="EMBL" id="TGN16771.1"/>
    </source>
</evidence>
<name>A0A4R9LTC6_9LEPT</name>
<accession>A0A4R9LTC6</accession>
<keyword evidence="2" id="KW-1185">Reference proteome</keyword>
<dbReference type="Proteomes" id="UP000298264">
    <property type="component" value="Unassembled WGS sequence"/>
</dbReference>
<dbReference type="RefSeq" id="WP_135762400.1">
    <property type="nucleotide sequence ID" value="NZ_RQHV01000001.1"/>
</dbReference>
<protein>
    <submittedName>
        <fullName evidence="1">DUF2203 family protein</fullName>
    </submittedName>
</protein>
<dbReference type="EMBL" id="RQHV01000001">
    <property type="protein sequence ID" value="TGN16771.1"/>
    <property type="molecule type" value="Genomic_DNA"/>
</dbReference>
<comment type="caution">
    <text evidence="1">The sequence shown here is derived from an EMBL/GenBank/DDBJ whole genome shotgun (WGS) entry which is preliminary data.</text>
</comment>
<proteinExistence type="predicted"/>
<reference evidence="1" key="1">
    <citation type="journal article" date="2019" name="PLoS Negl. Trop. Dis.">
        <title>Revisiting the worldwide diversity of Leptospira species in the environment.</title>
        <authorList>
            <person name="Vincent A.T."/>
            <person name="Schiettekatte O."/>
            <person name="Bourhy P."/>
            <person name="Veyrier F.J."/>
            <person name="Picardeau M."/>
        </authorList>
    </citation>
    <scope>NUCLEOTIDE SEQUENCE [LARGE SCALE GENOMIC DNA]</scope>
    <source>
        <strain evidence="1">201400974</strain>
    </source>
</reference>
<dbReference type="InterPro" id="IPR018699">
    <property type="entry name" value="DUF2203"/>
</dbReference>